<evidence type="ECO:0000313" key="2">
    <source>
        <dbReference type="Proteomes" id="UP000008311"/>
    </source>
</evidence>
<dbReference type="Proteomes" id="UP000008311">
    <property type="component" value="Unassembled WGS sequence"/>
</dbReference>
<evidence type="ECO:0000313" key="1">
    <source>
        <dbReference type="EMBL" id="EEF46535.1"/>
    </source>
</evidence>
<gene>
    <name evidence="1" type="ORF">RCOM_0954970</name>
</gene>
<accession>B9RQ47</accession>
<dbReference type="InParanoid" id="B9RQ47"/>
<dbReference type="AlphaFoldDB" id="B9RQ47"/>
<organism evidence="1 2">
    <name type="scientific">Ricinus communis</name>
    <name type="common">Castor bean</name>
    <dbReference type="NCBI Taxonomy" id="3988"/>
    <lineage>
        <taxon>Eukaryota</taxon>
        <taxon>Viridiplantae</taxon>
        <taxon>Streptophyta</taxon>
        <taxon>Embryophyta</taxon>
        <taxon>Tracheophyta</taxon>
        <taxon>Spermatophyta</taxon>
        <taxon>Magnoliopsida</taxon>
        <taxon>eudicotyledons</taxon>
        <taxon>Gunneridae</taxon>
        <taxon>Pentapetalae</taxon>
        <taxon>rosids</taxon>
        <taxon>fabids</taxon>
        <taxon>Malpighiales</taxon>
        <taxon>Euphorbiaceae</taxon>
        <taxon>Acalyphoideae</taxon>
        <taxon>Acalypheae</taxon>
        <taxon>Ricinus</taxon>
    </lineage>
</organism>
<protein>
    <submittedName>
        <fullName evidence="1">Uncharacterized protein</fullName>
    </submittedName>
</protein>
<name>B9RQ47_RICCO</name>
<dbReference type="EMBL" id="EQ973800">
    <property type="protein sequence ID" value="EEF46535.1"/>
    <property type="molecule type" value="Genomic_DNA"/>
</dbReference>
<proteinExistence type="predicted"/>
<keyword evidence="2" id="KW-1185">Reference proteome</keyword>
<sequence length="171" mass="18819">MKSRDIEEEVIEFATHQVKETRGCNSSMTEISSIELFMQIPICANMNEARGRGGNYIGRGFLINRKEAGIEEEVISVADLSVEANDEVAEVASAASSKMKSISVAVAQVCKAISASKKVSSGYKVNRSTMTKIDFPARNVVRKSTIDLEACGMCVPCNQYIWRDVIQKLMK</sequence>
<reference evidence="2" key="1">
    <citation type="journal article" date="2010" name="Nat. Biotechnol.">
        <title>Draft genome sequence of the oilseed species Ricinus communis.</title>
        <authorList>
            <person name="Chan A.P."/>
            <person name="Crabtree J."/>
            <person name="Zhao Q."/>
            <person name="Lorenzi H."/>
            <person name="Orvis J."/>
            <person name="Puiu D."/>
            <person name="Melake-Berhan A."/>
            <person name="Jones K.M."/>
            <person name="Redman J."/>
            <person name="Chen G."/>
            <person name="Cahoon E.B."/>
            <person name="Gedil M."/>
            <person name="Stanke M."/>
            <person name="Haas B.J."/>
            <person name="Wortman J.R."/>
            <person name="Fraser-Liggett C.M."/>
            <person name="Ravel J."/>
            <person name="Rabinowicz P.D."/>
        </authorList>
    </citation>
    <scope>NUCLEOTIDE SEQUENCE [LARGE SCALE GENOMIC DNA]</scope>
    <source>
        <strain evidence="2">cv. Hale</strain>
    </source>
</reference>